<accession>A0A2Y9C4Q8</accession>
<keyword evidence="1" id="KW-0472">Membrane</keyword>
<evidence type="ECO:0000313" key="3">
    <source>
        <dbReference type="Proteomes" id="UP000245845"/>
    </source>
</evidence>
<comment type="caution">
    <text evidence="2">The sequence shown here is derived from an EMBL/GenBank/DDBJ whole genome shotgun (WGS) entry which is preliminary data.</text>
</comment>
<proteinExistence type="predicted"/>
<dbReference type="OrthoDB" id="9800316at2"/>
<organism evidence="2 3">
    <name type="scientific">Faecalicatena orotica</name>
    <dbReference type="NCBI Taxonomy" id="1544"/>
    <lineage>
        <taxon>Bacteria</taxon>
        <taxon>Bacillati</taxon>
        <taxon>Bacillota</taxon>
        <taxon>Clostridia</taxon>
        <taxon>Lachnospirales</taxon>
        <taxon>Lachnospiraceae</taxon>
        <taxon>Faecalicatena</taxon>
    </lineage>
</organism>
<keyword evidence="1" id="KW-0812">Transmembrane</keyword>
<protein>
    <submittedName>
        <fullName evidence="2">Uncharacterized protein</fullName>
    </submittedName>
</protein>
<dbReference type="AlphaFoldDB" id="A0A2Y9C4Q8"/>
<gene>
    <name evidence="2" type="ORF">A8806_103160</name>
</gene>
<keyword evidence="1" id="KW-1133">Transmembrane helix</keyword>
<sequence>MLYNVIADTNIIFYLMAAVGVIGILSKIINQLTLHRLVKAAGNLSKSRHRLMECILSEYGHAYRTYGPVSNVLAFIRKYLYEYRGFLFRIHTWRQLEIQTVWFSGILAVLGAATHYMAHGFCEGMFQYLAVGAAEMITISVISQLSDEAYKIKGVETYLADYLDNVYAHRFLKEKQTEEPPRQKRWESAGQPVPYAAVQDEETLSEQKKEAIRLILTEYLA</sequence>
<dbReference type="RefSeq" id="WP_109730390.1">
    <property type="nucleotide sequence ID" value="NZ_BAAACK010000004.1"/>
</dbReference>
<feature type="transmembrane region" description="Helical" evidence="1">
    <location>
        <begin position="12"/>
        <end position="29"/>
    </location>
</feature>
<keyword evidence="3" id="KW-1185">Reference proteome</keyword>
<evidence type="ECO:0000313" key="2">
    <source>
        <dbReference type="EMBL" id="PWJ30756.1"/>
    </source>
</evidence>
<feature type="transmembrane region" description="Helical" evidence="1">
    <location>
        <begin position="101"/>
        <end position="119"/>
    </location>
</feature>
<name>A0A2Y9C4Q8_9FIRM</name>
<dbReference type="Proteomes" id="UP000245845">
    <property type="component" value="Unassembled WGS sequence"/>
</dbReference>
<reference evidence="2 3" key="1">
    <citation type="submission" date="2018-05" db="EMBL/GenBank/DDBJ databases">
        <title>The Hungate 1000. A catalogue of reference genomes from the rumen microbiome.</title>
        <authorList>
            <person name="Kelly W."/>
        </authorList>
    </citation>
    <scope>NUCLEOTIDE SEQUENCE [LARGE SCALE GENOMIC DNA]</scope>
    <source>
        <strain evidence="2 3">NLAE-zl-C242</strain>
    </source>
</reference>
<dbReference type="EMBL" id="QGDL01000003">
    <property type="protein sequence ID" value="PWJ30756.1"/>
    <property type="molecule type" value="Genomic_DNA"/>
</dbReference>
<evidence type="ECO:0000256" key="1">
    <source>
        <dbReference type="SAM" id="Phobius"/>
    </source>
</evidence>